<dbReference type="InterPro" id="IPR034686">
    <property type="entry name" value="Terpene_cyclase-like_2"/>
</dbReference>
<evidence type="ECO:0000256" key="1">
    <source>
        <dbReference type="ARBA" id="ARBA00001946"/>
    </source>
</evidence>
<dbReference type="Proteomes" id="UP000635477">
    <property type="component" value="Unassembled WGS sequence"/>
</dbReference>
<dbReference type="OrthoDB" id="6486656at2759"/>
<proteinExistence type="inferred from homology"/>
<reference evidence="6" key="1">
    <citation type="journal article" date="2020" name="BMC Genomics">
        <title>Correction to: Identification and distribution of gene clusters required for synthesis of sphingolipid metabolism inhibitors in diverse species of the filamentous fungus Fusarium.</title>
        <authorList>
            <person name="Kim H.S."/>
            <person name="Lohmar J.M."/>
            <person name="Busman M."/>
            <person name="Brown D.W."/>
            <person name="Naumann T.A."/>
            <person name="Divon H.H."/>
            <person name="Lysoe E."/>
            <person name="Uhlig S."/>
            <person name="Proctor R.H."/>
        </authorList>
    </citation>
    <scope>NUCLEOTIDE SEQUENCE</scope>
    <source>
        <strain evidence="6">NRRL 22465</strain>
    </source>
</reference>
<dbReference type="SUPFAM" id="SSF48576">
    <property type="entry name" value="Terpenoid synthases"/>
    <property type="match status" value="1"/>
</dbReference>
<evidence type="ECO:0000313" key="7">
    <source>
        <dbReference type="Proteomes" id="UP000635477"/>
    </source>
</evidence>
<dbReference type="InterPro" id="IPR008949">
    <property type="entry name" value="Isoprenoid_synthase_dom_sf"/>
</dbReference>
<dbReference type="AlphaFoldDB" id="A0A8H4XQ18"/>
<evidence type="ECO:0000256" key="3">
    <source>
        <dbReference type="ARBA" id="ARBA00022842"/>
    </source>
</evidence>
<reference evidence="6" key="2">
    <citation type="submission" date="2020-05" db="EMBL/GenBank/DDBJ databases">
        <authorList>
            <person name="Kim H.-S."/>
            <person name="Proctor R.H."/>
            <person name="Brown D.W."/>
        </authorList>
    </citation>
    <scope>NUCLEOTIDE SEQUENCE</scope>
    <source>
        <strain evidence="6">NRRL 22465</strain>
    </source>
</reference>
<keyword evidence="5" id="KW-0812">Transmembrane</keyword>
<feature type="transmembrane region" description="Helical" evidence="5">
    <location>
        <begin position="309"/>
        <end position="330"/>
    </location>
</feature>
<keyword evidence="5" id="KW-0472">Membrane</keyword>
<dbReference type="GO" id="GO:0046872">
    <property type="term" value="F:metal ion binding"/>
    <property type="evidence" value="ECO:0007669"/>
    <property type="project" value="UniProtKB-KW"/>
</dbReference>
<keyword evidence="3 4" id="KW-0460">Magnesium</keyword>
<evidence type="ECO:0000256" key="4">
    <source>
        <dbReference type="RuleBase" id="RU366034"/>
    </source>
</evidence>
<keyword evidence="7" id="KW-1185">Reference proteome</keyword>
<dbReference type="GO" id="GO:0008299">
    <property type="term" value="P:isoprenoid biosynthetic process"/>
    <property type="evidence" value="ECO:0007669"/>
    <property type="project" value="UniProtKB-ARBA"/>
</dbReference>
<dbReference type="GO" id="GO:0010333">
    <property type="term" value="F:terpene synthase activity"/>
    <property type="evidence" value="ECO:0007669"/>
    <property type="project" value="InterPro"/>
</dbReference>
<dbReference type="PANTHER" id="PTHR35201:SF4">
    <property type="entry name" value="BETA-PINACENE SYNTHASE-RELATED"/>
    <property type="match status" value="1"/>
</dbReference>
<dbReference type="EC" id="4.2.3.-" evidence="4"/>
<dbReference type="EMBL" id="JABEYC010000038">
    <property type="protein sequence ID" value="KAF4984010.1"/>
    <property type="molecule type" value="Genomic_DNA"/>
</dbReference>
<comment type="similarity">
    <text evidence="2 4">Belongs to the terpene synthase family.</text>
</comment>
<accession>A0A8H4XQ18</accession>
<organism evidence="6 7">
    <name type="scientific">Fusarium zealandicum</name>
    <dbReference type="NCBI Taxonomy" id="1053134"/>
    <lineage>
        <taxon>Eukaryota</taxon>
        <taxon>Fungi</taxon>
        <taxon>Dikarya</taxon>
        <taxon>Ascomycota</taxon>
        <taxon>Pezizomycotina</taxon>
        <taxon>Sordariomycetes</taxon>
        <taxon>Hypocreomycetidae</taxon>
        <taxon>Hypocreales</taxon>
        <taxon>Nectriaceae</taxon>
        <taxon>Fusarium</taxon>
        <taxon>Fusarium staphyleae species complex</taxon>
    </lineage>
</organism>
<dbReference type="Gene3D" id="1.10.600.10">
    <property type="entry name" value="Farnesyl Diphosphate Synthase"/>
    <property type="match status" value="1"/>
</dbReference>
<keyword evidence="4" id="KW-0456">Lyase</keyword>
<evidence type="ECO:0000256" key="2">
    <source>
        <dbReference type="ARBA" id="ARBA00006333"/>
    </source>
</evidence>
<keyword evidence="4" id="KW-0479">Metal-binding</keyword>
<dbReference type="Pfam" id="PF19086">
    <property type="entry name" value="Terpene_syn_C_2"/>
    <property type="match status" value="1"/>
</dbReference>
<evidence type="ECO:0000256" key="5">
    <source>
        <dbReference type="SAM" id="Phobius"/>
    </source>
</evidence>
<evidence type="ECO:0000313" key="6">
    <source>
        <dbReference type="EMBL" id="KAF4984010.1"/>
    </source>
</evidence>
<sequence>MKRRVEACDFAFFISVAAPHAPPQKLKTMCDWGNWVFPFDDMFDEGDLKSDQEGSQKVIDSLMNAMIDRPFSGPKLPVVEAHDDVFQRLAEASPRGVSQRFARAMEDYADGVARHVDHFSLDRVPEVQEMLETRQLSAGVTPLYHLVEYAHGLELPDEVFEDPTIQTLERLGVDFVANDILSYRKEENDACPFSMVAACRMTGQSPQQAFNTVGGLLEERYQDWNDSIRRLPSWGPDIDDQVRQYIEGIQNVVQANISWSFRSHRYFGDQASKVRQTSKIDVKVSPAYLQAKQKRSRKLVTVVFSSADVLAPLIKFFFAFVAIFPLLLAIKSSHS</sequence>
<dbReference type="PANTHER" id="PTHR35201">
    <property type="entry name" value="TERPENE SYNTHASE"/>
    <property type="match status" value="1"/>
</dbReference>
<dbReference type="SFLD" id="SFLDS00005">
    <property type="entry name" value="Isoprenoid_Synthase_Type_I"/>
    <property type="match status" value="1"/>
</dbReference>
<comment type="caution">
    <text evidence="6">The sequence shown here is derived from an EMBL/GenBank/DDBJ whole genome shotgun (WGS) entry which is preliminary data.</text>
</comment>
<comment type="cofactor">
    <cofactor evidence="1 4">
        <name>Mg(2+)</name>
        <dbReference type="ChEBI" id="CHEBI:18420"/>
    </cofactor>
</comment>
<name>A0A8H4XQ18_9HYPO</name>
<keyword evidence="5" id="KW-1133">Transmembrane helix</keyword>
<protein>
    <recommendedName>
        <fullName evidence="4">Terpene synthase</fullName>
        <ecNumber evidence="4">4.2.3.-</ecNumber>
    </recommendedName>
</protein>
<dbReference type="SFLD" id="SFLDG01020">
    <property type="entry name" value="Terpene_Cyclase_Like_2"/>
    <property type="match status" value="1"/>
</dbReference>
<gene>
    <name evidence="6" type="ORF">FZEAL_715</name>
</gene>